<dbReference type="InterPro" id="IPR019429">
    <property type="entry name" value="7TM_GPCR_serpentine_rcpt_Sri"/>
</dbReference>
<keyword evidence="3" id="KW-1185">Reference proteome</keyword>
<dbReference type="Pfam" id="PF10327">
    <property type="entry name" value="7TM_GPCR_Sri"/>
    <property type="match status" value="1"/>
</dbReference>
<keyword evidence="1" id="KW-1133">Transmembrane helix</keyword>
<dbReference type="AlphaFoldDB" id="A0AAV5V070"/>
<sequence length="102" mass="11751">YLHDVHLEILYEGFPLFPMLAGYCYGILCHWGVPILVNLGIVILIMGQMGVAIVMCIVFRHQSIILPMSPFKFSPLLILILFLDVFLYDVINFSINFFSKKR</sequence>
<evidence type="ECO:0008006" key="4">
    <source>
        <dbReference type="Google" id="ProtNLM"/>
    </source>
</evidence>
<proteinExistence type="predicted"/>
<gene>
    <name evidence="2" type="ORF">PFISCL1PPCAC_3281</name>
</gene>
<comment type="caution">
    <text evidence="2">The sequence shown here is derived from an EMBL/GenBank/DDBJ whole genome shotgun (WGS) entry which is preliminary data.</text>
</comment>
<reference evidence="2" key="1">
    <citation type="submission" date="2023-10" db="EMBL/GenBank/DDBJ databases">
        <title>Genome assembly of Pristionchus species.</title>
        <authorList>
            <person name="Yoshida K."/>
            <person name="Sommer R.J."/>
        </authorList>
    </citation>
    <scope>NUCLEOTIDE SEQUENCE</scope>
    <source>
        <strain evidence="2">RS5133</strain>
    </source>
</reference>
<name>A0AAV5V070_9BILA</name>
<accession>A0AAV5V070</accession>
<organism evidence="2 3">
    <name type="scientific">Pristionchus fissidentatus</name>
    <dbReference type="NCBI Taxonomy" id="1538716"/>
    <lineage>
        <taxon>Eukaryota</taxon>
        <taxon>Metazoa</taxon>
        <taxon>Ecdysozoa</taxon>
        <taxon>Nematoda</taxon>
        <taxon>Chromadorea</taxon>
        <taxon>Rhabditida</taxon>
        <taxon>Rhabditina</taxon>
        <taxon>Diplogasteromorpha</taxon>
        <taxon>Diplogasteroidea</taxon>
        <taxon>Neodiplogasteridae</taxon>
        <taxon>Pristionchus</taxon>
    </lineage>
</organism>
<dbReference type="EMBL" id="BTSY01000001">
    <property type="protein sequence ID" value="GMT11984.1"/>
    <property type="molecule type" value="Genomic_DNA"/>
</dbReference>
<evidence type="ECO:0000313" key="2">
    <source>
        <dbReference type="EMBL" id="GMT11984.1"/>
    </source>
</evidence>
<keyword evidence="1" id="KW-0472">Membrane</keyword>
<protein>
    <recommendedName>
        <fullName evidence="4">G protein-coupled receptor</fullName>
    </recommendedName>
</protein>
<feature type="non-terminal residue" evidence="2">
    <location>
        <position position="102"/>
    </location>
</feature>
<keyword evidence="1" id="KW-0812">Transmembrane</keyword>
<dbReference type="Proteomes" id="UP001432322">
    <property type="component" value="Unassembled WGS sequence"/>
</dbReference>
<evidence type="ECO:0000256" key="1">
    <source>
        <dbReference type="SAM" id="Phobius"/>
    </source>
</evidence>
<evidence type="ECO:0000313" key="3">
    <source>
        <dbReference type="Proteomes" id="UP001432322"/>
    </source>
</evidence>
<feature type="transmembrane region" description="Helical" evidence="1">
    <location>
        <begin position="76"/>
        <end position="98"/>
    </location>
</feature>
<feature type="non-terminal residue" evidence="2">
    <location>
        <position position="1"/>
    </location>
</feature>
<feature type="transmembrane region" description="Helical" evidence="1">
    <location>
        <begin position="20"/>
        <end position="44"/>
    </location>
</feature>